<evidence type="ECO:0000256" key="1">
    <source>
        <dbReference type="ARBA" id="ARBA00005593"/>
    </source>
</evidence>
<dbReference type="EMBL" id="JAJGCB010000022">
    <property type="protein sequence ID" value="KAJ8987743.1"/>
    <property type="molecule type" value="Genomic_DNA"/>
</dbReference>
<dbReference type="GO" id="GO:0005968">
    <property type="term" value="C:Rab-protein geranylgeranyltransferase complex"/>
    <property type="evidence" value="ECO:0007669"/>
    <property type="project" value="TreeGrafter"/>
</dbReference>
<dbReference type="Pfam" id="PF00996">
    <property type="entry name" value="GDI"/>
    <property type="match status" value="1"/>
</dbReference>
<dbReference type="Gene3D" id="3.30.519.10">
    <property type="entry name" value="Guanine Nucleotide Dissociation Inhibitor, domain 2"/>
    <property type="match status" value="1"/>
</dbReference>
<protein>
    <recommendedName>
        <fullName evidence="2">Rab proteins geranylgeranyltransferase</fullName>
    </recommendedName>
</protein>
<dbReference type="GO" id="GO:0016192">
    <property type="term" value="P:vesicle-mediated transport"/>
    <property type="evidence" value="ECO:0007669"/>
    <property type="project" value="TreeGrafter"/>
</dbReference>
<dbReference type="SUPFAM" id="SSF51905">
    <property type="entry name" value="FAD/NAD(P)-binding domain"/>
    <property type="match status" value="1"/>
</dbReference>
<dbReference type="PRINTS" id="PR00891">
    <property type="entry name" value="RABGDIREP"/>
</dbReference>
<dbReference type="GO" id="GO:0005092">
    <property type="term" value="F:GDP-dissociation inhibitor activity"/>
    <property type="evidence" value="ECO:0007669"/>
    <property type="project" value="UniProtKB-UniRule"/>
</dbReference>
<dbReference type="InterPro" id="IPR017230">
    <property type="entry name" value="Mrs6"/>
</dbReference>
<reference evidence="3" key="1">
    <citation type="submission" date="2023-01" db="EMBL/GenBank/DDBJ databases">
        <title>Exophiala dermititidis isolated from Cystic Fibrosis Patient.</title>
        <authorList>
            <person name="Kurbessoian T."/>
            <person name="Crocker A."/>
            <person name="Murante D."/>
            <person name="Hogan D.A."/>
            <person name="Stajich J.E."/>
        </authorList>
    </citation>
    <scope>NUCLEOTIDE SEQUENCE</scope>
    <source>
        <strain evidence="3">Ex8</strain>
    </source>
</reference>
<dbReference type="GO" id="GO:0005634">
    <property type="term" value="C:nucleus"/>
    <property type="evidence" value="ECO:0007669"/>
    <property type="project" value="TreeGrafter"/>
</dbReference>
<dbReference type="GO" id="GO:0005829">
    <property type="term" value="C:cytosol"/>
    <property type="evidence" value="ECO:0007669"/>
    <property type="project" value="TreeGrafter"/>
</dbReference>
<dbReference type="PANTHER" id="PTHR11787:SF4">
    <property type="entry name" value="CHM, RAB ESCORT PROTEIN 1"/>
    <property type="match status" value="1"/>
</dbReference>
<evidence type="ECO:0000313" key="3">
    <source>
        <dbReference type="EMBL" id="KAJ8987743.1"/>
    </source>
</evidence>
<dbReference type="GO" id="GO:0007264">
    <property type="term" value="P:small GTPase-mediated signal transduction"/>
    <property type="evidence" value="ECO:0007669"/>
    <property type="project" value="UniProtKB-UniRule"/>
</dbReference>
<comment type="similarity">
    <text evidence="1 2">Belongs to the Rab GDI family.</text>
</comment>
<dbReference type="InterPro" id="IPR036188">
    <property type="entry name" value="FAD/NAD-bd_sf"/>
</dbReference>
<dbReference type="Gene3D" id="3.50.50.60">
    <property type="entry name" value="FAD/NAD(P)-binding domain"/>
    <property type="match status" value="1"/>
</dbReference>
<dbReference type="InterPro" id="IPR018203">
    <property type="entry name" value="GDP_dissociation_inhibitor"/>
</dbReference>
<dbReference type="PANTHER" id="PTHR11787">
    <property type="entry name" value="RAB GDP-DISSOCIATION INHIBITOR"/>
    <property type="match status" value="1"/>
</dbReference>
<gene>
    <name evidence="3" type="primary">MRS6</name>
    <name evidence="3" type="ORF">HRR80_008102</name>
</gene>
<dbReference type="Proteomes" id="UP001161757">
    <property type="component" value="Unassembled WGS sequence"/>
</dbReference>
<evidence type="ECO:0000256" key="2">
    <source>
        <dbReference type="PIRNR" id="PIRNR037514"/>
    </source>
</evidence>
<dbReference type="SUPFAM" id="SSF54373">
    <property type="entry name" value="FAD-linked reductases, C-terminal domain"/>
    <property type="match status" value="1"/>
</dbReference>
<dbReference type="AlphaFoldDB" id="A0AAN6EM65"/>
<dbReference type="Gene3D" id="1.10.405.10">
    <property type="entry name" value="Guanine Nucleotide Dissociation Inhibitor, domain 1"/>
    <property type="match status" value="1"/>
</dbReference>
<evidence type="ECO:0000313" key="4">
    <source>
        <dbReference type="Proteomes" id="UP001161757"/>
    </source>
</evidence>
<accession>A0AAN6EM65</accession>
<proteinExistence type="inferred from homology"/>
<comment type="caution">
    <text evidence="3">The sequence shown here is derived from an EMBL/GenBank/DDBJ whole genome shotgun (WGS) entry which is preliminary data.</text>
</comment>
<name>A0AAN6EM65_EXODE</name>
<organism evidence="3 4">
    <name type="scientific">Exophiala dermatitidis</name>
    <name type="common">Black yeast-like fungus</name>
    <name type="synonym">Wangiella dermatitidis</name>
    <dbReference type="NCBI Taxonomy" id="5970"/>
    <lineage>
        <taxon>Eukaryota</taxon>
        <taxon>Fungi</taxon>
        <taxon>Dikarya</taxon>
        <taxon>Ascomycota</taxon>
        <taxon>Pezizomycotina</taxon>
        <taxon>Eurotiomycetes</taxon>
        <taxon>Chaetothyriomycetidae</taxon>
        <taxon>Chaetothyriales</taxon>
        <taxon>Herpotrichiellaceae</taxon>
        <taxon>Exophiala</taxon>
    </lineage>
</organism>
<sequence length="511" mass="55001">METLSDEVWDVVIAGTRIPQSLLALSLSRSGKKVLHIDSHPYYGGSDAGLSLQDAEAWAQDLDKSSSTVFKAASIVHPSRSAEEPAVKLASSRSYTLCLNPQIIYARSDFLPKLVSSRIHTQLEFLAVGSWWVHRNGSLQKIPSTREDVFNDVSLSMKDKRGLMKFLRYVLQEDAESSLGGEEDSALSLQDALNTKFKVPESLHAPLLALALSPRDASSIRFDIALARIRRHMLSMGYFGPGFGAVTAKYGTTSEICQVSCRAGAVGGGVYLLGHELKTLDSVTGDSSNTDQSPDGLPLLEGTLSDGTRIKTRVVVGDLDELPHLQHGSPEGTPSTGTWRSINIVADPLKELFPQTSDNGPVPAAAMVLVDTNAHESAKSPIYLQIHSEDTGECPAGQCIIYASVTGGDGAAKDRLQSAVNTFLDTTSAKGSLLWSLSYLVLDSANDPTLPYPPLRKQSSQILLFPPAPQDISFPDGVLSTVRDAWATIMNASPEDGSFLQFDEGDIEAEQ</sequence>
<dbReference type="PIRSF" id="PIRSF037514">
    <property type="entry name" value="Rab_ger_ger_transf_A_fun"/>
    <property type="match status" value="1"/>
</dbReference>